<keyword evidence="2" id="KW-1185">Reference proteome</keyword>
<dbReference type="EMBL" id="NKUJ01000900">
    <property type="protein sequence ID" value="RMI96591.1"/>
    <property type="molecule type" value="Genomic_DNA"/>
</dbReference>
<accession>A0A3M2QUA4</accession>
<name>A0A3M2QUA4_9HYPO</name>
<proteinExistence type="predicted"/>
<evidence type="ECO:0000313" key="2">
    <source>
        <dbReference type="Proteomes" id="UP000277212"/>
    </source>
</evidence>
<dbReference type="AlphaFoldDB" id="A0A3M2QUA4"/>
<organism evidence="1 2">
    <name type="scientific">Fusarium kuroshium</name>
    <dbReference type="NCBI Taxonomy" id="2010991"/>
    <lineage>
        <taxon>Eukaryota</taxon>
        <taxon>Fungi</taxon>
        <taxon>Dikarya</taxon>
        <taxon>Ascomycota</taxon>
        <taxon>Pezizomycotina</taxon>
        <taxon>Sordariomycetes</taxon>
        <taxon>Hypocreomycetidae</taxon>
        <taxon>Hypocreales</taxon>
        <taxon>Nectriaceae</taxon>
        <taxon>Fusarium</taxon>
        <taxon>Fusarium solani species complex</taxon>
    </lineage>
</organism>
<gene>
    <name evidence="1" type="ORF">CDV36_016315</name>
</gene>
<comment type="caution">
    <text evidence="1">The sequence shown here is derived from an EMBL/GenBank/DDBJ whole genome shotgun (WGS) entry which is preliminary data.</text>
</comment>
<reference evidence="1 2" key="1">
    <citation type="submission" date="2017-06" db="EMBL/GenBank/DDBJ databases">
        <title>Comparative genomic analysis of Ambrosia Fusariam Clade fungi.</title>
        <authorList>
            <person name="Stajich J.E."/>
            <person name="Carrillo J."/>
            <person name="Kijimoto T."/>
            <person name="Eskalen A."/>
            <person name="O'Donnell K."/>
            <person name="Kasson M."/>
        </authorList>
    </citation>
    <scope>NUCLEOTIDE SEQUENCE [LARGE SCALE GENOMIC DNA]</scope>
    <source>
        <strain evidence="1">UCR3666</strain>
    </source>
</reference>
<protein>
    <submittedName>
        <fullName evidence="1">Uncharacterized protein</fullName>
    </submittedName>
</protein>
<dbReference type="Proteomes" id="UP000277212">
    <property type="component" value="Unassembled WGS sequence"/>
</dbReference>
<sequence>MDWVMAGARSLLSAANERVSPTRSPSSFSFFLIKTSLQSNILMADSIPLPK</sequence>
<evidence type="ECO:0000313" key="1">
    <source>
        <dbReference type="EMBL" id="RMI96591.1"/>
    </source>
</evidence>
<feature type="non-terminal residue" evidence="1">
    <location>
        <position position="51"/>
    </location>
</feature>